<feature type="domain" description="HTH lacI-type" evidence="4">
    <location>
        <begin position="6"/>
        <end position="60"/>
    </location>
</feature>
<sequence>MPKKKPTLRDISQATGLSSYTVSRALSNGSDVSAASRELVLKAARELGYVPNRAAQELRRNTRSSITVITASTSNYYYLDLMKGIQRTLRGSNRNAVVADIAAEGVYTEAVEDATVQDLIQSRTAGVITTLTLSAQNIKLLEDWDIPVVFVDSAPPEDAARVPFVLTDNFTASMDTGAHLAAHGYTDWLFLAYPGRWSTRRERERGLREAAAKHGAALEVLESENDFDSAHRTLSTYLDTPGHVLPRAIIAGNNPMVHGTLTVLQERRIRVPEDVAVVAFDEFAWAPLLNPPLTVVNEDSEAIGVIAAKTLTRILDEQLDAERNGQQPVPNYRPEDRREVSAHLIVRRSCGC</sequence>
<dbReference type="Gene3D" id="3.40.50.2300">
    <property type="match status" value="2"/>
</dbReference>
<evidence type="ECO:0000313" key="6">
    <source>
        <dbReference type="Proteomes" id="UP001304769"/>
    </source>
</evidence>
<keyword evidence="3" id="KW-0804">Transcription</keyword>
<dbReference type="InterPro" id="IPR046335">
    <property type="entry name" value="LacI/GalR-like_sensor"/>
</dbReference>
<evidence type="ECO:0000256" key="1">
    <source>
        <dbReference type="ARBA" id="ARBA00023015"/>
    </source>
</evidence>
<proteinExistence type="predicted"/>
<comment type="caution">
    <text evidence="5">The sequence shown here is derived from an EMBL/GenBank/DDBJ whole genome shotgun (WGS) entry which is preliminary data.</text>
</comment>
<dbReference type="RefSeq" id="WP_323279258.1">
    <property type="nucleotide sequence ID" value="NZ_JAYGGQ010000008.1"/>
</dbReference>
<evidence type="ECO:0000313" key="5">
    <source>
        <dbReference type="EMBL" id="MEA5455405.1"/>
    </source>
</evidence>
<dbReference type="InterPro" id="IPR028082">
    <property type="entry name" value="Peripla_BP_I"/>
</dbReference>
<dbReference type="Pfam" id="PF00356">
    <property type="entry name" value="LacI"/>
    <property type="match status" value="1"/>
</dbReference>
<accession>A0ABU5T781</accession>
<dbReference type="SUPFAM" id="SSF53822">
    <property type="entry name" value="Periplasmic binding protein-like I"/>
    <property type="match status" value="1"/>
</dbReference>
<reference evidence="5 6" key="1">
    <citation type="submission" date="2023-12" db="EMBL/GenBank/DDBJ databases">
        <title>Sinomonas terricola sp. nov, isolated from litchi orchard soil in Guangdong, PR China.</title>
        <authorList>
            <person name="Jiaxin W."/>
            <person name="Yang Z."/>
            <person name="Honghui Z."/>
        </authorList>
    </citation>
    <scope>NUCLEOTIDE SEQUENCE [LARGE SCALE GENOMIC DNA]</scope>
    <source>
        <strain evidence="5 6">JGH33</strain>
    </source>
</reference>
<dbReference type="InterPro" id="IPR000843">
    <property type="entry name" value="HTH_LacI"/>
</dbReference>
<dbReference type="Gene3D" id="1.10.260.40">
    <property type="entry name" value="lambda repressor-like DNA-binding domains"/>
    <property type="match status" value="1"/>
</dbReference>
<evidence type="ECO:0000256" key="3">
    <source>
        <dbReference type="ARBA" id="ARBA00023163"/>
    </source>
</evidence>
<dbReference type="Proteomes" id="UP001304769">
    <property type="component" value="Unassembled WGS sequence"/>
</dbReference>
<dbReference type="PROSITE" id="PS50932">
    <property type="entry name" value="HTH_LACI_2"/>
    <property type="match status" value="1"/>
</dbReference>
<dbReference type="InterPro" id="IPR010982">
    <property type="entry name" value="Lambda_DNA-bd_dom_sf"/>
</dbReference>
<dbReference type="PANTHER" id="PTHR30146:SF109">
    <property type="entry name" value="HTH-TYPE TRANSCRIPTIONAL REGULATOR GALS"/>
    <property type="match status" value="1"/>
</dbReference>
<evidence type="ECO:0000259" key="4">
    <source>
        <dbReference type="PROSITE" id="PS50932"/>
    </source>
</evidence>
<keyword evidence="6" id="KW-1185">Reference proteome</keyword>
<evidence type="ECO:0000256" key="2">
    <source>
        <dbReference type="ARBA" id="ARBA00023125"/>
    </source>
</evidence>
<dbReference type="SMART" id="SM00354">
    <property type="entry name" value="HTH_LACI"/>
    <property type="match status" value="1"/>
</dbReference>
<dbReference type="EMBL" id="JAYGGQ010000008">
    <property type="protein sequence ID" value="MEA5455405.1"/>
    <property type="molecule type" value="Genomic_DNA"/>
</dbReference>
<dbReference type="PANTHER" id="PTHR30146">
    <property type="entry name" value="LACI-RELATED TRANSCRIPTIONAL REPRESSOR"/>
    <property type="match status" value="1"/>
</dbReference>
<protein>
    <submittedName>
        <fullName evidence="5">LacI family DNA-binding transcriptional regulator</fullName>
    </submittedName>
</protein>
<keyword evidence="2 5" id="KW-0238">DNA-binding</keyword>
<dbReference type="CDD" id="cd01392">
    <property type="entry name" value="HTH_LacI"/>
    <property type="match status" value="1"/>
</dbReference>
<dbReference type="Pfam" id="PF13377">
    <property type="entry name" value="Peripla_BP_3"/>
    <property type="match status" value="1"/>
</dbReference>
<organism evidence="5 6">
    <name type="scientific">Sinomonas terricola</name>
    <dbReference type="NCBI Taxonomy" id="3110330"/>
    <lineage>
        <taxon>Bacteria</taxon>
        <taxon>Bacillati</taxon>
        <taxon>Actinomycetota</taxon>
        <taxon>Actinomycetes</taxon>
        <taxon>Micrococcales</taxon>
        <taxon>Micrococcaceae</taxon>
        <taxon>Sinomonas</taxon>
    </lineage>
</organism>
<name>A0ABU5T781_9MICC</name>
<dbReference type="SUPFAM" id="SSF47413">
    <property type="entry name" value="lambda repressor-like DNA-binding domains"/>
    <property type="match status" value="1"/>
</dbReference>
<gene>
    <name evidence="5" type="ORF">SPF06_11795</name>
</gene>
<keyword evidence="1" id="KW-0805">Transcription regulation</keyword>
<dbReference type="GO" id="GO:0003677">
    <property type="term" value="F:DNA binding"/>
    <property type="evidence" value="ECO:0007669"/>
    <property type="project" value="UniProtKB-KW"/>
</dbReference>
<dbReference type="CDD" id="cd06267">
    <property type="entry name" value="PBP1_LacI_sugar_binding-like"/>
    <property type="match status" value="1"/>
</dbReference>